<gene>
    <name evidence="1" type="ORF">ERS007739_02542</name>
</gene>
<protein>
    <submittedName>
        <fullName evidence="1">Uncharacterized protein</fullName>
    </submittedName>
</protein>
<accession>A0A916LBW8</accession>
<evidence type="ECO:0000313" key="2">
    <source>
        <dbReference type="Proteomes" id="UP000039021"/>
    </source>
</evidence>
<evidence type="ECO:0000313" key="1">
    <source>
        <dbReference type="EMBL" id="COY39628.1"/>
    </source>
</evidence>
<proteinExistence type="predicted"/>
<dbReference type="Proteomes" id="UP000039021">
    <property type="component" value="Unassembled WGS sequence"/>
</dbReference>
<name>A0A916LBW8_MYCTX</name>
<sequence>MRECLAQVIDVKAQNPEARDSARTLHVVTELHLCDVVAHPEPGAQTLAGEELVLRVPPSGLGLLECLIGVGSATERECGAERQGQTFGGAVRDE</sequence>
<reference evidence="2" key="1">
    <citation type="submission" date="2015-03" db="EMBL/GenBank/DDBJ databases">
        <authorList>
            <consortium name="Pathogen Informatics"/>
        </authorList>
    </citation>
    <scope>NUCLEOTIDE SEQUENCE [LARGE SCALE GENOMIC DNA]</scope>
    <source>
        <strain evidence="2">N09902308</strain>
    </source>
</reference>
<organism evidence="1 2">
    <name type="scientific">Mycobacterium tuberculosis</name>
    <dbReference type="NCBI Taxonomy" id="1773"/>
    <lineage>
        <taxon>Bacteria</taxon>
        <taxon>Bacillati</taxon>
        <taxon>Actinomycetota</taxon>
        <taxon>Actinomycetes</taxon>
        <taxon>Mycobacteriales</taxon>
        <taxon>Mycobacteriaceae</taxon>
        <taxon>Mycobacterium</taxon>
        <taxon>Mycobacterium tuberculosis complex</taxon>
    </lineage>
</organism>
<comment type="caution">
    <text evidence="1">The sequence shown here is derived from an EMBL/GenBank/DDBJ whole genome shotgun (WGS) entry which is preliminary data.</text>
</comment>
<dbReference type="EMBL" id="CSBK01001180">
    <property type="protein sequence ID" value="COY39628.1"/>
    <property type="molecule type" value="Genomic_DNA"/>
</dbReference>
<dbReference type="AlphaFoldDB" id="A0A916LBW8"/>